<evidence type="ECO:0000313" key="12">
    <source>
        <dbReference type="EMBL" id="SER77660.1"/>
    </source>
</evidence>
<name>A0A1H9RXX3_9SPHI</name>
<dbReference type="EMBL" id="FOGG01000016">
    <property type="protein sequence ID" value="SER77660.1"/>
    <property type="molecule type" value="Genomic_DNA"/>
</dbReference>
<accession>A0A1H9RXX3</accession>
<evidence type="ECO:0000256" key="10">
    <source>
        <dbReference type="PIRSR" id="PIRSR005096-2"/>
    </source>
</evidence>
<dbReference type="STRING" id="390241.SAMN04488023_11626"/>
<dbReference type="Pfam" id="PF01263">
    <property type="entry name" value="Aldose_epim"/>
    <property type="match status" value="1"/>
</dbReference>
<dbReference type="GO" id="GO:0004034">
    <property type="term" value="F:aldose 1-epimerase activity"/>
    <property type="evidence" value="ECO:0007669"/>
    <property type="project" value="UniProtKB-EC"/>
</dbReference>
<dbReference type="PANTHER" id="PTHR10091:SF0">
    <property type="entry name" value="GALACTOSE MUTAROTASE"/>
    <property type="match status" value="1"/>
</dbReference>
<dbReference type="Gene3D" id="2.70.98.10">
    <property type="match status" value="1"/>
</dbReference>
<keyword evidence="13" id="KW-1185">Reference proteome</keyword>
<evidence type="ECO:0000313" key="13">
    <source>
        <dbReference type="Proteomes" id="UP000199572"/>
    </source>
</evidence>
<feature type="binding site" evidence="10">
    <location>
        <position position="259"/>
    </location>
    <ligand>
        <name>beta-D-galactose</name>
        <dbReference type="ChEBI" id="CHEBI:27667"/>
    </ligand>
</feature>
<evidence type="ECO:0000256" key="9">
    <source>
        <dbReference type="PIRSR" id="PIRSR005096-1"/>
    </source>
</evidence>
<dbReference type="SUPFAM" id="SSF74650">
    <property type="entry name" value="Galactose mutarotase-like"/>
    <property type="match status" value="1"/>
</dbReference>
<evidence type="ECO:0000256" key="4">
    <source>
        <dbReference type="ARBA" id="ARBA00011245"/>
    </source>
</evidence>
<dbReference type="UniPathway" id="UPA00242"/>
<dbReference type="InterPro" id="IPR015443">
    <property type="entry name" value="Aldose_1-epimerase"/>
</dbReference>
<evidence type="ECO:0000256" key="7">
    <source>
        <dbReference type="ARBA" id="ARBA00023277"/>
    </source>
</evidence>
<organism evidence="12 13">
    <name type="scientific">Pedobacter rhizosphaerae</name>
    <dbReference type="NCBI Taxonomy" id="390241"/>
    <lineage>
        <taxon>Bacteria</taxon>
        <taxon>Pseudomonadati</taxon>
        <taxon>Bacteroidota</taxon>
        <taxon>Sphingobacteriia</taxon>
        <taxon>Sphingobacteriales</taxon>
        <taxon>Sphingobacteriaceae</taxon>
        <taxon>Pedobacter</taxon>
    </lineage>
</organism>
<dbReference type="InterPro" id="IPR011013">
    <property type="entry name" value="Gal_mutarotase_sf_dom"/>
</dbReference>
<evidence type="ECO:0000256" key="1">
    <source>
        <dbReference type="ARBA" id="ARBA00001913"/>
    </source>
</evidence>
<keyword evidence="5" id="KW-0106">Calcium</keyword>
<reference evidence="12 13" key="1">
    <citation type="submission" date="2016-10" db="EMBL/GenBank/DDBJ databases">
        <authorList>
            <person name="de Groot N.N."/>
        </authorList>
    </citation>
    <scope>NUCLEOTIDE SEQUENCE [LARGE SCALE GENOMIC DNA]</scope>
    <source>
        <strain evidence="12 13">DSM 18610</strain>
    </source>
</reference>
<evidence type="ECO:0000256" key="5">
    <source>
        <dbReference type="ARBA" id="ARBA00022837"/>
    </source>
</evidence>
<comment type="pathway">
    <text evidence="2 8">Carbohydrate metabolism; hexose metabolism.</text>
</comment>
<dbReference type="InterPro" id="IPR047215">
    <property type="entry name" value="Galactose_mutarotase-like"/>
</dbReference>
<sequence>MGNKSPKLQFMKVKQTPTGNIIDGNEVVAIELTNNKGTYVKIFNYGAIINKFVVKNAKGEMQDIVLGFDTFEEYLSEEYLKNGAYLGAVVGRYANRIKNGRFTIDGETYQVAQNAGPDALHGGIEGFDKKVWEVIDTTEQPQAAVTLSYESPDGEENYPGNLIVDLTFELTDNDELILTYEAETDQATAINLTHHGYFNLNPNGGSIANHVQQIFASNYLEQDDNYSVTGKLIPVQGTALDFTVAKEIGKDWNPEEGYDQTFVLDKTYGDLTLATKTFEPESGLTLSVYTTEPVAHLYTAKYLSVKNGKGGKDYNGYDAFCVETQHHPNAINIPEFPSTILQPEDLYTQTTIYKVSNQ</sequence>
<dbReference type="GO" id="GO:0033499">
    <property type="term" value="P:galactose catabolic process via UDP-galactose, Leloir pathway"/>
    <property type="evidence" value="ECO:0007669"/>
    <property type="project" value="TreeGrafter"/>
</dbReference>
<evidence type="ECO:0000256" key="3">
    <source>
        <dbReference type="ARBA" id="ARBA00006206"/>
    </source>
</evidence>
<dbReference type="CDD" id="cd09019">
    <property type="entry name" value="galactose_mutarotase_like"/>
    <property type="match status" value="1"/>
</dbReference>
<evidence type="ECO:0000256" key="8">
    <source>
        <dbReference type="PIRNR" id="PIRNR005096"/>
    </source>
</evidence>
<keyword evidence="7 8" id="KW-0119">Carbohydrate metabolism</keyword>
<evidence type="ECO:0000256" key="6">
    <source>
        <dbReference type="ARBA" id="ARBA00023235"/>
    </source>
</evidence>
<evidence type="ECO:0000256" key="11">
    <source>
        <dbReference type="PIRSR" id="PIRSR005096-3"/>
    </source>
</evidence>
<dbReference type="GO" id="GO:0006006">
    <property type="term" value="P:glucose metabolic process"/>
    <property type="evidence" value="ECO:0007669"/>
    <property type="project" value="TreeGrafter"/>
</dbReference>
<keyword evidence="6 8" id="KW-0413">Isomerase</keyword>
<evidence type="ECO:0000256" key="2">
    <source>
        <dbReference type="ARBA" id="ARBA00005028"/>
    </source>
</evidence>
<comment type="cofactor">
    <cofactor evidence="1">
        <name>Ca(2+)</name>
        <dbReference type="ChEBI" id="CHEBI:29108"/>
    </cofactor>
</comment>
<feature type="binding site" evidence="11">
    <location>
        <begin position="95"/>
        <end position="96"/>
    </location>
    <ligand>
        <name>beta-D-galactose</name>
        <dbReference type="ChEBI" id="CHEBI:27667"/>
    </ligand>
</feature>
<dbReference type="InterPro" id="IPR008183">
    <property type="entry name" value="Aldose_1/G6P_1-epimerase"/>
</dbReference>
<dbReference type="GO" id="GO:0030246">
    <property type="term" value="F:carbohydrate binding"/>
    <property type="evidence" value="ECO:0007669"/>
    <property type="project" value="InterPro"/>
</dbReference>
<feature type="binding site" evidence="11">
    <location>
        <begin position="195"/>
        <end position="197"/>
    </location>
    <ligand>
        <name>beta-D-galactose</name>
        <dbReference type="ChEBI" id="CHEBI:27667"/>
    </ligand>
</feature>
<feature type="active site" description="Proton donor" evidence="9">
    <location>
        <position position="195"/>
    </location>
</feature>
<dbReference type="PANTHER" id="PTHR10091">
    <property type="entry name" value="ALDOSE-1-EPIMERASE"/>
    <property type="match status" value="1"/>
</dbReference>
<comment type="catalytic activity">
    <reaction evidence="8">
        <text>alpha-D-glucose = beta-D-glucose</text>
        <dbReference type="Rhea" id="RHEA:10264"/>
        <dbReference type="ChEBI" id="CHEBI:15903"/>
        <dbReference type="ChEBI" id="CHEBI:17925"/>
        <dbReference type="EC" id="5.1.3.3"/>
    </reaction>
</comment>
<protein>
    <recommendedName>
        <fullName evidence="8">Aldose 1-epimerase</fullName>
        <ecNumber evidence="8">5.1.3.3</ecNumber>
    </recommendedName>
</protein>
<dbReference type="NCBIfam" id="NF008277">
    <property type="entry name" value="PRK11055.1"/>
    <property type="match status" value="1"/>
</dbReference>
<dbReference type="PIRSF" id="PIRSF005096">
    <property type="entry name" value="GALM"/>
    <property type="match status" value="1"/>
</dbReference>
<proteinExistence type="inferred from homology"/>
<gene>
    <name evidence="12" type="ORF">SAMN04488023_11626</name>
</gene>
<comment type="subunit">
    <text evidence="4">Monomer.</text>
</comment>
<dbReference type="Proteomes" id="UP000199572">
    <property type="component" value="Unassembled WGS sequence"/>
</dbReference>
<comment type="similarity">
    <text evidence="3 8">Belongs to the aldose epimerase family.</text>
</comment>
<dbReference type="EC" id="5.1.3.3" evidence="8"/>
<feature type="active site" description="Proton acceptor" evidence="9">
    <location>
        <position position="323"/>
    </location>
</feature>
<dbReference type="AlphaFoldDB" id="A0A1H9RXX3"/>
<dbReference type="InterPro" id="IPR014718">
    <property type="entry name" value="GH-type_carb-bd"/>
</dbReference>